<keyword evidence="2" id="KW-1185">Reference proteome</keyword>
<organism evidence="1 2">
    <name type="scientific">Protopolystoma xenopodis</name>
    <dbReference type="NCBI Taxonomy" id="117903"/>
    <lineage>
        <taxon>Eukaryota</taxon>
        <taxon>Metazoa</taxon>
        <taxon>Spiralia</taxon>
        <taxon>Lophotrochozoa</taxon>
        <taxon>Platyhelminthes</taxon>
        <taxon>Monogenea</taxon>
        <taxon>Polyopisthocotylea</taxon>
        <taxon>Polystomatidea</taxon>
        <taxon>Polystomatidae</taxon>
        <taxon>Protopolystoma</taxon>
    </lineage>
</organism>
<accession>A0A448X0S8</accession>
<name>A0A448X0S8_9PLAT</name>
<dbReference type="AlphaFoldDB" id="A0A448X0S8"/>
<proteinExistence type="predicted"/>
<protein>
    <submittedName>
        <fullName evidence="1">Uncharacterized protein</fullName>
    </submittedName>
</protein>
<dbReference type="EMBL" id="CAAALY010072089">
    <property type="protein sequence ID" value="VEL25176.1"/>
    <property type="molecule type" value="Genomic_DNA"/>
</dbReference>
<evidence type="ECO:0000313" key="2">
    <source>
        <dbReference type="Proteomes" id="UP000784294"/>
    </source>
</evidence>
<comment type="caution">
    <text evidence="1">The sequence shown here is derived from an EMBL/GenBank/DDBJ whole genome shotgun (WGS) entry which is preliminary data.</text>
</comment>
<dbReference type="Proteomes" id="UP000784294">
    <property type="component" value="Unassembled WGS sequence"/>
</dbReference>
<dbReference type="OrthoDB" id="21204at2759"/>
<reference evidence="1" key="1">
    <citation type="submission" date="2018-11" db="EMBL/GenBank/DDBJ databases">
        <authorList>
            <consortium name="Pathogen Informatics"/>
        </authorList>
    </citation>
    <scope>NUCLEOTIDE SEQUENCE</scope>
</reference>
<evidence type="ECO:0000313" key="1">
    <source>
        <dbReference type="EMBL" id="VEL25176.1"/>
    </source>
</evidence>
<sequence length="225" mass="25897">MRRALRGRRRVRNLSSFGVNTTILFGFVICLCATSHMYHLMDELLAEYARASITENKTTSIESSSKQSYVMSLNKKAKASMLKALIRQRGLPFINAIEREITREEFVAAEKLAILDESSNNKKPDNYDYVILNKRKVLDRYSKVDHTSLTSMIFDTESLFIEQVEDNKDSVWLLAVVGEIDEFNSERPTFPPNVWGSLIKYLSGFGFRFGLLDCRLLKRYLILDS</sequence>
<gene>
    <name evidence="1" type="ORF">PXEA_LOCUS18616</name>
</gene>